<dbReference type="EMBL" id="BDGG01000001">
    <property type="protein sequence ID" value="GAU87358.1"/>
    <property type="molecule type" value="Genomic_DNA"/>
</dbReference>
<evidence type="ECO:0000313" key="2">
    <source>
        <dbReference type="Proteomes" id="UP000186922"/>
    </source>
</evidence>
<comment type="caution">
    <text evidence="1">The sequence shown here is derived from an EMBL/GenBank/DDBJ whole genome shotgun (WGS) entry which is preliminary data.</text>
</comment>
<dbReference type="Proteomes" id="UP000186922">
    <property type="component" value="Unassembled WGS sequence"/>
</dbReference>
<reference evidence="1 2" key="1">
    <citation type="journal article" date="2016" name="Nat. Commun.">
        <title>Extremotolerant tardigrade genome and improved radiotolerance of human cultured cells by tardigrade-unique protein.</title>
        <authorList>
            <person name="Hashimoto T."/>
            <person name="Horikawa D.D."/>
            <person name="Saito Y."/>
            <person name="Kuwahara H."/>
            <person name="Kozuka-Hata H."/>
            <person name="Shin-I T."/>
            <person name="Minakuchi Y."/>
            <person name="Ohishi K."/>
            <person name="Motoyama A."/>
            <person name="Aizu T."/>
            <person name="Enomoto A."/>
            <person name="Kondo K."/>
            <person name="Tanaka S."/>
            <person name="Hara Y."/>
            <person name="Koshikawa S."/>
            <person name="Sagara H."/>
            <person name="Miura T."/>
            <person name="Yokobori S."/>
            <person name="Miyagawa K."/>
            <person name="Suzuki Y."/>
            <person name="Kubo T."/>
            <person name="Oyama M."/>
            <person name="Kohara Y."/>
            <person name="Fujiyama A."/>
            <person name="Arakawa K."/>
            <person name="Katayama T."/>
            <person name="Toyoda A."/>
            <person name="Kunieda T."/>
        </authorList>
    </citation>
    <scope>NUCLEOTIDE SEQUENCE [LARGE SCALE GENOMIC DNA]</scope>
    <source>
        <strain evidence="1 2">YOKOZUNA-1</strain>
    </source>
</reference>
<name>A0A1D1UMI1_RAMVA</name>
<keyword evidence="2" id="KW-1185">Reference proteome</keyword>
<evidence type="ECO:0008006" key="3">
    <source>
        <dbReference type="Google" id="ProtNLM"/>
    </source>
</evidence>
<evidence type="ECO:0000313" key="1">
    <source>
        <dbReference type="EMBL" id="GAU87358.1"/>
    </source>
</evidence>
<organism evidence="1 2">
    <name type="scientific">Ramazzottius varieornatus</name>
    <name type="common">Water bear</name>
    <name type="synonym">Tardigrade</name>
    <dbReference type="NCBI Taxonomy" id="947166"/>
    <lineage>
        <taxon>Eukaryota</taxon>
        <taxon>Metazoa</taxon>
        <taxon>Ecdysozoa</taxon>
        <taxon>Tardigrada</taxon>
        <taxon>Eutardigrada</taxon>
        <taxon>Parachela</taxon>
        <taxon>Hypsibioidea</taxon>
        <taxon>Ramazzottiidae</taxon>
        <taxon>Ramazzottius</taxon>
    </lineage>
</organism>
<protein>
    <recommendedName>
        <fullName evidence="3">Tc1-like transposase DDE domain-containing protein</fullName>
    </recommendedName>
</protein>
<proteinExistence type="predicted"/>
<sequence length="156" mass="17743">MAPGKPVDPDLASRELSGAKISVEVGLGRKTLLNRLRDFKARRSKAVLDELTQEHKDNRVFWCLIQRELLLEKPTMFHEVIFSDEVRFNLHGGKIECWYLKGENRHDKDLQVPVATRIKGEIMLWGAITATGPVALIRLYCKNSGGRHSRHSALND</sequence>
<gene>
    <name evidence="1" type="primary">RvY_00224-1</name>
    <name evidence="1" type="synonym">RvY_00224.1</name>
    <name evidence="1" type="ORF">RvY_00224</name>
</gene>
<dbReference type="AlphaFoldDB" id="A0A1D1UMI1"/>
<dbReference type="InterPro" id="IPR036397">
    <property type="entry name" value="RNaseH_sf"/>
</dbReference>
<dbReference type="Gene3D" id="3.30.420.10">
    <property type="entry name" value="Ribonuclease H-like superfamily/Ribonuclease H"/>
    <property type="match status" value="1"/>
</dbReference>
<dbReference type="GO" id="GO:0003676">
    <property type="term" value="F:nucleic acid binding"/>
    <property type="evidence" value="ECO:0007669"/>
    <property type="project" value="InterPro"/>
</dbReference>
<accession>A0A1D1UMI1</accession>